<gene>
    <name evidence="1" type="ORF">PY650_16245</name>
</gene>
<proteinExistence type="predicted"/>
<sequence>MNGGQWLVTVVELKSSSLTARLSTRGGIVLGLWWERDGMRAPLLREAPSDDADAHSCGCYPLVPFGNRVKGNRFTFRGKDYAFEPNTPWDPHYVHGEGWQSEWAVLSQYGNEAEFSFSHEGRGTPYAYEARQRFIIYDDRFDINLQVRNLGPEALPFGLGWHPYFPMTPTTTLNAPAKRYWTEVEGWLAGEAADIPSDLDFATARVLPHRWINNGFEGWNGFAEIAWPEHRMRLRLTADERLRHYFIFVSDNGFDPDFRRDYFCFEPMSHLANGHNLPDLGNLTILEPGERMTVSLQLHPEAIA</sequence>
<dbReference type="Pfam" id="PF01263">
    <property type="entry name" value="Aldose_epim"/>
    <property type="match status" value="1"/>
</dbReference>
<reference evidence="1" key="1">
    <citation type="submission" date="2023-06" db="EMBL/GenBank/DDBJ databases">
        <title>Phylogenetic Diversity of Rhizobium strains.</title>
        <authorList>
            <person name="Moura F.T."/>
            <person name="Helene L.C.F."/>
            <person name="Hungria M."/>
        </authorList>
    </citation>
    <scope>NUCLEOTIDE SEQUENCE</scope>
    <source>
        <strain evidence="1">CCGE524</strain>
    </source>
</reference>
<dbReference type="InterPro" id="IPR011013">
    <property type="entry name" value="Gal_mutarotase_sf_dom"/>
</dbReference>
<comment type="caution">
    <text evidence="1">The sequence shown here is derived from an EMBL/GenBank/DDBJ whole genome shotgun (WGS) entry which is preliminary data.</text>
</comment>
<evidence type="ECO:0000313" key="1">
    <source>
        <dbReference type="EMBL" id="MDL2407189.1"/>
    </source>
</evidence>
<name>A0ABT7KF04_9HYPH</name>
<dbReference type="SUPFAM" id="SSF74650">
    <property type="entry name" value="Galactose mutarotase-like"/>
    <property type="match status" value="1"/>
</dbReference>
<dbReference type="Proteomes" id="UP001172630">
    <property type="component" value="Unassembled WGS sequence"/>
</dbReference>
<accession>A0ABT7KF04</accession>
<dbReference type="Gene3D" id="2.70.98.10">
    <property type="match status" value="1"/>
</dbReference>
<protein>
    <submittedName>
        <fullName evidence="1">Aldose 1-epimerase</fullName>
    </submittedName>
</protein>
<dbReference type="InterPro" id="IPR008183">
    <property type="entry name" value="Aldose_1/G6P_1-epimerase"/>
</dbReference>
<dbReference type="EMBL" id="JARFYN010000018">
    <property type="protein sequence ID" value="MDL2407189.1"/>
    <property type="molecule type" value="Genomic_DNA"/>
</dbReference>
<organism evidence="1 2">
    <name type="scientific">Rhizobium calliandrae</name>
    <dbReference type="NCBI Taxonomy" id="1312182"/>
    <lineage>
        <taxon>Bacteria</taxon>
        <taxon>Pseudomonadati</taxon>
        <taxon>Pseudomonadota</taxon>
        <taxon>Alphaproteobacteria</taxon>
        <taxon>Hyphomicrobiales</taxon>
        <taxon>Rhizobiaceae</taxon>
        <taxon>Rhizobium/Agrobacterium group</taxon>
        <taxon>Rhizobium</taxon>
    </lineage>
</organism>
<keyword evidence="2" id="KW-1185">Reference proteome</keyword>
<dbReference type="CDD" id="cd09021">
    <property type="entry name" value="Aldose_epim_Ec_YphB"/>
    <property type="match status" value="1"/>
</dbReference>
<dbReference type="InterPro" id="IPR014718">
    <property type="entry name" value="GH-type_carb-bd"/>
</dbReference>
<evidence type="ECO:0000313" key="2">
    <source>
        <dbReference type="Proteomes" id="UP001172630"/>
    </source>
</evidence>
<dbReference type="RefSeq" id="WP_285880411.1">
    <property type="nucleotide sequence ID" value="NZ_JARFYN010000018.1"/>
</dbReference>